<reference evidence="1 2" key="1">
    <citation type="submission" date="2019-12" db="EMBL/GenBank/DDBJ databases">
        <title>Genome sequencing and assembly of endphytes of Porphyra tenera.</title>
        <authorList>
            <person name="Park J.M."/>
            <person name="Shin R."/>
            <person name="Jo S.H."/>
        </authorList>
    </citation>
    <scope>NUCLEOTIDE SEQUENCE [LARGE SCALE GENOMIC DNA]</scope>
    <source>
        <strain evidence="1 2">GPM4</strain>
    </source>
</reference>
<evidence type="ECO:0000313" key="2">
    <source>
        <dbReference type="Proteomes" id="UP000464524"/>
    </source>
</evidence>
<sequence>MYQVNANILTYNASDSSGVFVFVPITGNTLRLHYHFLAFVEQYRQGSYFSEEQMCAALPDYSLDDIQQSIKHLLTEHIIDKVESLEA</sequence>
<dbReference type="KEGG" id="pmes:FX988_01492"/>
<dbReference type="AlphaFoldDB" id="A0A857JKV2"/>
<gene>
    <name evidence="1" type="ORF">FX988_01492</name>
</gene>
<organism evidence="1 2">
    <name type="scientific">Paraglaciecola mesophila</name>
    <dbReference type="NCBI Taxonomy" id="197222"/>
    <lineage>
        <taxon>Bacteria</taxon>
        <taxon>Pseudomonadati</taxon>
        <taxon>Pseudomonadota</taxon>
        <taxon>Gammaproteobacteria</taxon>
        <taxon>Alteromonadales</taxon>
        <taxon>Alteromonadaceae</taxon>
        <taxon>Paraglaciecola</taxon>
    </lineage>
</organism>
<proteinExistence type="predicted"/>
<keyword evidence="2" id="KW-1185">Reference proteome</keyword>
<name>A0A857JKV2_9ALTE</name>
<dbReference type="OrthoDB" id="9891650at2"/>
<protein>
    <submittedName>
        <fullName evidence="1">Uncharacterized protein</fullName>
    </submittedName>
</protein>
<evidence type="ECO:0000313" key="1">
    <source>
        <dbReference type="EMBL" id="QHJ11264.1"/>
    </source>
</evidence>
<dbReference type="EMBL" id="CP047656">
    <property type="protein sequence ID" value="QHJ11264.1"/>
    <property type="molecule type" value="Genomic_DNA"/>
</dbReference>
<accession>A0A857JKV2</accession>
<dbReference type="RefSeq" id="WP_160179024.1">
    <property type="nucleotide sequence ID" value="NZ_CP047656.1"/>
</dbReference>
<dbReference type="Proteomes" id="UP000464524">
    <property type="component" value="Chromosome"/>
</dbReference>